<keyword evidence="2" id="KW-1185">Reference proteome</keyword>
<dbReference type="EMBL" id="QFGA01000001">
    <property type="protein sequence ID" value="TEB07735.1"/>
    <property type="molecule type" value="Genomic_DNA"/>
</dbReference>
<reference evidence="1 2" key="1">
    <citation type="journal article" date="2018" name="Environ. Microbiol.">
        <title>Novel energy conservation strategies and behaviour of Pelotomaculum schinkii driving syntrophic propionate catabolism.</title>
        <authorList>
            <person name="Hidalgo-Ahumada C.A.P."/>
            <person name="Nobu M.K."/>
            <person name="Narihiro T."/>
            <person name="Tamaki H."/>
            <person name="Liu W.T."/>
            <person name="Kamagata Y."/>
            <person name="Stams A.J.M."/>
            <person name="Imachi H."/>
            <person name="Sousa D.Z."/>
        </authorList>
    </citation>
    <scope>NUCLEOTIDE SEQUENCE [LARGE SCALE GENOMIC DNA]</scope>
    <source>
        <strain evidence="1 2">HH</strain>
    </source>
</reference>
<proteinExistence type="predicted"/>
<gene>
    <name evidence="1" type="ORF">Psch_01290</name>
</gene>
<protein>
    <recommendedName>
        <fullName evidence="3">DUF4878 domain-containing protein</fullName>
    </recommendedName>
</protein>
<evidence type="ECO:0000313" key="1">
    <source>
        <dbReference type="EMBL" id="TEB07735.1"/>
    </source>
</evidence>
<evidence type="ECO:0000313" key="2">
    <source>
        <dbReference type="Proteomes" id="UP000298324"/>
    </source>
</evidence>
<dbReference type="Proteomes" id="UP000298324">
    <property type="component" value="Unassembled WGS sequence"/>
</dbReference>
<comment type="caution">
    <text evidence="1">The sequence shown here is derived from an EMBL/GenBank/DDBJ whole genome shotgun (WGS) entry which is preliminary data.</text>
</comment>
<sequence>MLKISHSKWELITLFTICICLFFSIQAYVSQRVEQSARNAVEAFLNAASEKDFNAYVSNSVDTLPLSVRRQLFDDEFDNEIDNFVGYQIESVQKVDNKHATAIVEIREKDLTLTMKYPVIFDGEKWVVDLGNSENIAQYSSDGKKIFPVFK</sequence>
<evidence type="ECO:0008006" key="3">
    <source>
        <dbReference type="Google" id="ProtNLM"/>
    </source>
</evidence>
<accession>A0A4Y7RFF9</accession>
<name>A0A4Y7RFF9_9FIRM</name>
<dbReference type="AlphaFoldDB" id="A0A4Y7RFF9"/>
<dbReference type="RefSeq" id="WP_190239554.1">
    <property type="nucleotide sequence ID" value="NZ_QFGA01000001.1"/>
</dbReference>
<organism evidence="1 2">
    <name type="scientific">Pelotomaculum schinkii</name>
    <dbReference type="NCBI Taxonomy" id="78350"/>
    <lineage>
        <taxon>Bacteria</taxon>
        <taxon>Bacillati</taxon>
        <taxon>Bacillota</taxon>
        <taxon>Clostridia</taxon>
        <taxon>Eubacteriales</taxon>
        <taxon>Desulfotomaculaceae</taxon>
        <taxon>Pelotomaculum</taxon>
    </lineage>
</organism>